<gene>
    <name evidence="2" type="ORF">RUM43_012333</name>
</gene>
<sequence>MLIGPNREHRIFLDATFYFSRKHVLEGRVAQFSGQEDFNYLIELNDLVDIEINGEPLNIHMKLGDSGEAFFVEEVYPNEEGDEEVIPPHLACSPIPSHDQIESWMKGNEQVN</sequence>
<dbReference type="EMBL" id="JAWJWE010000040">
    <property type="protein sequence ID" value="KAK6619576.1"/>
    <property type="molecule type" value="Genomic_DNA"/>
</dbReference>
<evidence type="ECO:0000313" key="2">
    <source>
        <dbReference type="EMBL" id="KAK6619576.1"/>
    </source>
</evidence>
<dbReference type="PANTHER" id="PTHR12181:SF12">
    <property type="entry name" value="PHOSPHATIDATE PHOSPHATASE"/>
    <property type="match status" value="1"/>
</dbReference>
<dbReference type="GO" id="GO:0005634">
    <property type="term" value="C:nucleus"/>
    <property type="evidence" value="ECO:0007669"/>
    <property type="project" value="TreeGrafter"/>
</dbReference>
<dbReference type="GO" id="GO:0009062">
    <property type="term" value="P:fatty acid catabolic process"/>
    <property type="evidence" value="ECO:0007669"/>
    <property type="project" value="TreeGrafter"/>
</dbReference>
<dbReference type="InterPro" id="IPR026058">
    <property type="entry name" value="LIPIN"/>
</dbReference>
<dbReference type="Pfam" id="PF04571">
    <property type="entry name" value="Lipin_N"/>
    <property type="match status" value="1"/>
</dbReference>
<dbReference type="GO" id="GO:0032869">
    <property type="term" value="P:cellular response to insulin stimulus"/>
    <property type="evidence" value="ECO:0007669"/>
    <property type="project" value="TreeGrafter"/>
</dbReference>
<dbReference type="GO" id="GO:0008195">
    <property type="term" value="F:phosphatidate phosphatase activity"/>
    <property type="evidence" value="ECO:0007669"/>
    <property type="project" value="TreeGrafter"/>
</dbReference>
<comment type="caution">
    <text evidence="2">The sequence shown here is derived from an EMBL/GenBank/DDBJ whole genome shotgun (WGS) entry which is preliminary data.</text>
</comment>
<name>A0AAN8P3V8_POLSC</name>
<protein>
    <recommendedName>
        <fullName evidence="1">Lipin N-terminal domain-containing protein</fullName>
    </recommendedName>
</protein>
<accession>A0AAN8P3V8</accession>
<reference evidence="2 3" key="1">
    <citation type="submission" date="2023-10" db="EMBL/GenBank/DDBJ databases">
        <title>Genomes of two closely related lineages of the louse Polyplax serrata with different host specificities.</title>
        <authorList>
            <person name="Martinu J."/>
            <person name="Tarabai H."/>
            <person name="Stefka J."/>
            <person name="Hypsa V."/>
        </authorList>
    </citation>
    <scope>NUCLEOTIDE SEQUENCE [LARGE SCALE GENOMIC DNA]</scope>
    <source>
        <strain evidence="2">HR10_N</strain>
    </source>
</reference>
<dbReference type="Proteomes" id="UP001372834">
    <property type="component" value="Unassembled WGS sequence"/>
</dbReference>
<dbReference type="GO" id="GO:0019432">
    <property type="term" value="P:triglyceride biosynthetic process"/>
    <property type="evidence" value="ECO:0007669"/>
    <property type="project" value="TreeGrafter"/>
</dbReference>
<evidence type="ECO:0000313" key="3">
    <source>
        <dbReference type="Proteomes" id="UP001372834"/>
    </source>
</evidence>
<proteinExistence type="predicted"/>
<dbReference type="InterPro" id="IPR007651">
    <property type="entry name" value="Lipin_N"/>
</dbReference>
<feature type="domain" description="Lipin N-terminal" evidence="1">
    <location>
        <begin position="43"/>
        <end position="94"/>
    </location>
</feature>
<dbReference type="GO" id="GO:0045944">
    <property type="term" value="P:positive regulation of transcription by RNA polymerase II"/>
    <property type="evidence" value="ECO:0007669"/>
    <property type="project" value="TreeGrafter"/>
</dbReference>
<organism evidence="2 3">
    <name type="scientific">Polyplax serrata</name>
    <name type="common">Common mouse louse</name>
    <dbReference type="NCBI Taxonomy" id="468196"/>
    <lineage>
        <taxon>Eukaryota</taxon>
        <taxon>Metazoa</taxon>
        <taxon>Ecdysozoa</taxon>
        <taxon>Arthropoda</taxon>
        <taxon>Hexapoda</taxon>
        <taxon>Insecta</taxon>
        <taxon>Pterygota</taxon>
        <taxon>Neoptera</taxon>
        <taxon>Paraneoptera</taxon>
        <taxon>Psocodea</taxon>
        <taxon>Troctomorpha</taxon>
        <taxon>Phthiraptera</taxon>
        <taxon>Anoplura</taxon>
        <taxon>Polyplacidae</taxon>
        <taxon>Polyplax</taxon>
    </lineage>
</organism>
<dbReference type="GO" id="GO:0003713">
    <property type="term" value="F:transcription coactivator activity"/>
    <property type="evidence" value="ECO:0007669"/>
    <property type="project" value="TreeGrafter"/>
</dbReference>
<dbReference type="PANTHER" id="PTHR12181">
    <property type="entry name" value="LIPIN"/>
    <property type="match status" value="1"/>
</dbReference>
<dbReference type="AlphaFoldDB" id="A0AAN8P3V8"/>
<evidence type="ECO:0000259" key="1">
    <source>
        <dbReference type="Pfam" id="PF04571"/>
    </source>
</evidence>